<name>A0A8S1EBM5_9PELO</name>
<organism evidence="2 3">
    <name type="scientific">Caenorhabditis bovis</name>
    <dbReference type="NCBI Taxonomy" id="2654633"/>
    <lineage>
        <taxon>Eukaryota</taxon>
        <taxon>Metazoa</taxon>
        <taxon>Ecdysozoa</taxon>
        <taxon>Nematoda</taxon>
        <taxon>Chromadorea</taxon>
        <taxon>Rhabditida</taxon>
        <taxon>Rhabditina</taxon>
        <taxon>Rhabditomorpha</taxon>
        <taxon>Rhabditoidea</taxon>
        <taxon>Rhabditidae</taxon>
        <taxon>Peloderinae</taxon>
        <taxon>Caenorhabditis</taxon>
    </lineage>
</organism>
<keyword evidence="1" id="KW-1133">Transmembrane helix</keyword>
<protein>
    <recommendedName>
        <fullName evidence="4">G-protein coupled receptors family 1 profile domain-containing protein</fullName>
    </recommendedName>
</protein>
<reference evidence="2 3" key="1">
    <citation type="submission" date="2020-04" db="EMBL/GenBank/DDBJ databases">
        <authorList>
            <person name="Laetsch R D."/>
            <person name="Stevens L."/>
            <person name="Kumar S."/>
            <person name="Blaxter L. M."/>
        </authorList>
    </citation>
    <scope>NUCLEOTIDE SEQUENCE [LARGE SCALE GENOMIC DNA]</scope>
</reference>
<evidence type="ECO:0008006" key="4">
    <source>
        <dbReference type="Google" id="ProtNLM"/>
    </source>
</evidence>
<sequence length="197" mass="22826">MENNDAVCGYTEEVTFTRFVYISIGGVVALFGCFFNILLGYLFTFKKLANSPPQLYPAILAFLDALLCLFFLMIFVVDVNMIYNKSEWMFVAFHRYVILTFCAAKLVQFLIPYMLMLGTFERYTWIDNQNRKLLLFRPRYRTLTLLILLATAIALRIPSALALTVTEFPKFVVHFLHVSNAFADDTFHEQFIEGKAF</sequence>
<gene>
    <name evidence="2" type="ORF">CBOVIS_LOCUS1256</name>
</gene>
<evidence type="ECO:0000256" key="1">
    <source>
        <dbReference type="SAM" id="Phobius"/>
    </source>
</evidence>
<feature type="transmembrane region" description="Helical" evidence="1">
    <location>
        <begin position="96"/>
        <end position="120"/>
    </location>
</feature>
<evidence type="ECO:0000313" key="3">
    <source>
        <dbReference type="Proteomes" id="UP000494206"/>
    </source>
</evidence>
<dbReference type="PANTHER" id="PTHR46709">
    <property type="entry name" value="PROTEIN CBG23488-RELATED"/>
    <property type="match status" value="1"/>
</dbReference>
<dbReference type="AlphaFoldDB" id="A0A8S1EBM5"/>
<dbReference type="Gene3D" id="1.20.1070.10">
    <property type="entry name" value="Rhodopsin 7-helix transmembrane proteins"/>
    <property type="match status" value="1"/>
</dbReference>
<feature type="transmembrane region" description="Helical" evidence="1">
    <location>
        <begin position="55"/>
        <end position="76"/>
    </location>
</feature>
<dbReference type="OrthoDB" id="5872104at2759"/>
<keyword evidence="1" id="KW-0472">Membrane</keyword>
<comment type="caution">
    <text evidence="2">The sequence shown here is derived from an EMBL/GenBank/DDBJ whole genome shotgun (WGS) entry which is preliminary data.</text>
</comment>
<dbReference type="Proteomes" id="UP000494206">
    <property type="component" value="Unassembled WGS sequence"/>
</dbReference>
<keyword evidence="1" id="KW-0812">Transmembrane</keyword>
<dbReference type="EMBL" id="CADEPM010000001">
    <property type="protein sequence ID" value="CAB3397913.1"/>
    <property type="molecule type" value="Genomic_DNA"/>
</dbReference>
<feature type="transmembrane region" description="Helical" evidence="1">
    <location>
        <begin position="20"/>
        <end position="43"/>
    </location>
</feature>
<feature type="transmembrane region" description="Helical" evidence="1">
    <location>
        <begin position="140"/>
        <end position="163"/>
    </location>
</feature>
<keyword evidence="3" id="KW-1185">Reference proteome</keyword>
<accession>A0A8S1EBM5</accession>
<proteinExistence type="predicted"/>
<dbReference type="SUPFAM" id="SSF81321">
    <property type="entry name" value="Family A G protein-coupled receptor-like"/>
    <property type="match status" value="1"/>
</dbReference>
<evidence type="ECO:0000313" key="2">
    <source>
        <dbReference type="EMBL" id="CAB3397913.1"/>
    </source>
</evidence>
<dbReference type="PANTHER" id="PTHR46709:SF10">
    <property type="entry name" value="G-PROTEIN COUPLED RECEPTORS FAMILY 1 PROFILE DOMAIN-CONTAINING PROTEIN"/>
    <property type="match status" value="1"/>
</dbReference>